<dbReference type="HOGENOM" id="CLU_077975_8_1_1"/>
<keyword evidence="6" id="KW-0472">Membrane</keyword>
<dbReference type="AlphaFoldDB" id="F6ZNG3"/>
<accession>F6ZNG3</accession>
<feature type="domain" description="Ig-like" evidence="11">
    <location>
        <begin position="21"/>
        <end position="131"/>
    </location>
</feature>
<dbReference type="PANTHER" id="PTHR19367:SF45">
    <property type="entry name" value="IG-LIKE DOMAIN-CONTAINING PROTEIN"/>
    <property type="match status" value="1"/>
</dbReference>
<dbReference type="Gene3D" id="2.60.40.10">
    <property type="entry name" value="Immunoglobulins"/>
    <property type="match status" value="1"/>
</dbReference>
<dbReference type="InterPro" id="IPR013106">
    <property type="entry name" value="Ig_V-set"/>
</dbReference>
<dbReference type="PANTHER" id="PTHR19367">
    <property type="entry name" value="T-CELL RECEPTOR ALPHA CHAIN V REGION"/>
    <property type="match status" value="1"/>
</dbReference>
<dbReference type="Ensembl" id="ENSOANT00000017026.2">
    <property type="protein sequence ID" value="ENSOANP00000017023.2"/>
    <property type="gene ID" value="ENSOANG00000010734.2"/>
</dbReference>
<evidence type="ECO:0000313" key="13">
    <source>
        <dbReference type="Proteomes" id="UP000002279"/>
    </source>
</evidence>
<sequence>ILVVSCHGDGPNFFSVFPAGPSMAQSIFQAETAVSKTEWDNVTLLCDYSTSYSKYMLYWYKRPHKGEMTYLIYQYSEGKNNAREGRFSVNFQKEKNSISLTITGLELEDSAVYFCALREAHGEKTGRRSHSKPPDP</sequence>
<keyword evidence="4" id="KW-0391">Immunity</keyword>
<dbReference type="SMART" id="SM00409">
    <property type="entry name" value="IG"/>
    <property type="match status" value="1"/>
</dbReference>
<evidence type="ECO:0000256" key="1">
    <source>
        <dbReference type="ARBA" id="ARBA00004236"/>
    </source>
</evidence>
<keyword evidence="7" id="KW-1015">Disulfide bond</keyword>
<evidence type="ECO:0000256" key="10">
    <source>
        <dbReference type="ARBA" id="ARBA00043266"/>
    </source>
</evidence>
<evidence type="ECO:0000313" key="12">
    <source>
        <dbReference type="Ensembl" id="ENSOANP00000017023.2"/>
    </source>
</evidence>
<keyword evidence="10" id="KW-1279">T cell receptor</keyword>
<evidence type="ECO:0000256" key="9">
    <source>
        <dbReference type="ARBA" id="ARBA00023319"/>
    </source>
</evidence>
<dbReference type="Proteomes" id="UP000002279">
    <property type="component" value="Unplaced"/>
</dbReference>
<evidence type="ECO:0000256" key="4">
    <source>
        <dbReference type="ARBA" id="ARBA00022859"/>
    </source>
</evidence>
<dbReference type="PROSITE" id="PS50835">
    <property type="entry name" value="IG_LIKE"/>
    <property type="match status" value="1"/>
</dbReference>
<dbReference type="FunFam" id="2.60.40.10:FF:000878">
    <property type="entry name" value="T cell receptor alpha variable 38-1"/>
    <property type="match status" value="1"/>
</dbReference>
<name>F6ZNG3_ORNAN</name>
<evidence type="ECO:0000259" key="11">
    <source>
        <dbReference type="PROSITE" id="PS50835"/>
    </source>
</evidence>
<dbReference type="InterPro" id="IPR003599">
    <property type="entry name" value="Ig_sub"/>
</dbReference>
<reference evidence="12" key="2">
    <citation type="submission" date="2025-09" db="UniProtKB">
        <authorList>
            <consortium name="Ensembl"/>
        </authorList>
    </citation>
    <scope>IDENTIFICATION</scope>
    <source>
        <strain evidence="12">Glennie</strain>
    </source>
</reference>
<proteinExistence type="predicted"/>
<keyword evidence="8" id="KW-0675">Receptor</keyword>
<evidence type="ECO:0000256" key="5">
    <source>
        <dbReference type="ARBA" id="ARBA00023130"/>
    </source>
</evidence>
<dbReference type="OMA" id="YFCAVGE"/>
<dbReference type="InterPro" id="IPR051287">
    <property type="entry name" value="TCR_variable_region"/>
</dbReference>
<dbReference type="GeneTree" id="ENSGT00940000163507"/>
<evidence type="ECO:0000256" key="7">
    <source>
        <dbReference type="ARBA" id="ARBA00023157"/>
    </source>
</evidence>
<dbReference type="STRING" id="9258.ENSOANP00000017023"/>
<dbReference type="InParanoid" id="F6ZNG3"/>
<dbReference type="Pfam" id="PF07686">
    <property type="entry name" value="V-set"/>
    <property type="match status" value="1"/>
</dbReference>
<dbReference type="InterPro" id="IPR007110">
    <property type="entry name" value="Ig-like_dom"/>
</dbReference>
<organism evidence="12 13">
    <name type="scientific">Ornithorhynchus anatinus</name>
    <name type="common">Duckbill platypus</name>
    <dbReference type="NCBI Taxonomy" id="9258"/>
    <lineage>
        <taxon>Eukaryota</taxon>
        <taxon>Metazoa</taxon>
        <taxon>Chordata</taxon>
        <taxon>Craniata</taxon>
        <taxon>Vertebrata</taxon>
        <taxon>Euteleostomi</taxon>
        <taxon>Mammalia</taxon>
        <taxon>Monotremata</taxon>
        <taxon>Ornithorhynchidae</taxon>
        <taxon>Ornithorhynchus</taxon>
    </lineage>
</organism>
<dbReference type="InterPro" id="IPR013783">
    <property type="entry name" value="Ig-like_fold"/>
</dbReference>
<reference evidence="12" key="1">
    <citation type="submission" date="2025-08" db="UniProtKB">
        <authorList>
            <consortium name="Ensembl"/>
        </authorList>
    </citation>
    <scope>IDENTIFICATION</scope>
    <source>
        <strain evidence="12">Glennie</strain>
    </source>
</reference>
<keyword evidence="13" id="KW-1185">Reference proteome</keyword>
<evidence type="ECO:0000256" key="8">
    <source>
        <dbReference type="ARBA" id="ARBA00023170"/>
    </source>
</evidence>
<keyword evidence="9" id="KW-0393">Immunoglobulin domain</keyword>
<protein>
    <recommendedName>
        <fullName evidence="11">Ig-like domain-containing protein</fullName>
    </recommendedName>
</protein>
<evidence type="ECO:0000256" key="3">
    <source>
        <dbReference type="ARBA" id="ARBA00022729"/>
    </source>
</evidence>
<dbReference type="GO" id="GO:0042101">
    <property type="term" value="C:T cell receptor complex"/>
    <property type="evidence" value="ECO:0007669"/>
    <property type="project" value="UniProtKB-KW"/>
</dbReference>
<dbReference type="GO" id="GO:0006955">
    <property type="term" value="P:immune response"/>
    <property type="evidence" value="ECO:0000318"/>
    <property type="project" value="GO_Central"/>
</dbReference>
<dbReference type="SUPFAM" id="SSF48726">
    <property type="entry name" value="Immunoglobulin"/>
    <property type="match status" value="1"/>
</dbReference>
<dbReference type="GO" id="GO:0019814">
    <property type="term" value="C:immunoglobulin complex"/>
    <property type="evidence" value="ECO:0000318"/>
    <property type="project" value="GO_Central"/>
</dbReference>
<keyword evidence="3" id="KW-0732">Signal</keyword>
<dbReference type="SMART" id="SM00406">
    <property type="entry name" value="IGv"/>
    <property type="match status" value="1"/>
</dbReference>
<dbReference type="FunCoup" id="F6ZNG3">
    <property type="interactions" value="190"/>
</dbReference>
<dbReference type="GO" id="GO:0002250">
    <property type="term" value="P:adaptive immune response"/>
    <property type="evidence" value="ECO:0007669"/>
    <property type="project" value="UniProtKB-KW"/>
</dbReference>
<keyword evidence="5" id="KW-1064">Adaptive immunity</keyword>
<evidence type="ECO:0000256" key="6">
    <source>
        <dbReference type="ARBA" id="ARBA00023136"/>
    </source>
</evidence>
<dbReference type="eggNOG" id="ENOG502S884">
    <property type="taxonomic scope" value="Eukaryota"/>
</dbReference>
<dbReference type="InterPro" id="IPR036179">
    <property type="entry name" value="Ig-like_dom_sf"/>
</dbReference>
<keyword evidence="2" id="KW-1003">Cell membrane</keyword>
<evidence type="ECO:0000256" key="2">
    <source>
        <dbReference type="ARBA" id="ARBA00022475"/>
    </source>
</evidence>
<comment type="subcellular location">
    <subcellularLocation>
        <location evidence="1">Cell membrane</location>
    </subcellularLocation>
</comment>